<organism evidence="2 3">
    <name type="scientific">Cherax quadricarinatus</name>
    <name type="common">Australian red claw crayfish</name>
    <dbReference type="NCBI Taxonomy" id="27406"/>
    <lineage>
        <taxon>Eukaryota</taxon>
        <taxon>Metazoa</taxon>
        <taxon>Ecdysozoa</taxon>
        <taxon>Arthropoda</taxon>
        <taxon>Crustacea</taxon>
        <taxon>Multicrustacea</taxon>
        <taxon>Malacostraca</taxon>
        <taxon>Eumalacostraca</taxon>
        <taxon>Eucarida</taxon>
        <taxon>Decapoda</taxon>
        <taxon>Pleocyemata</taxon>
        <taxon>Astacidea</taxon>
        <taxon>Parastacoidea</taxon>
        <taxon>Parastacidae</taxon>
        <taxon>Cherax</taxon>
    </lineage>
</organism>
<gene>
    <name evidence="2" type="ORF">OTU49_009984</name>
</gene>
<keyword evidence="1" id="KW-1133">Transmembrane helix</keyword>
<comment type="caution">
    <text evidence="2">The sequence shown here is derived from an EMBL/GenBank/DDBJ whole genome shotgun (WGS) entry which is preliminary data.</text>
</comment>
<dbReference type="EMBL" id="JARKIK010000078">
    <property type="protein sequence ID" value="KAK8726665.1"/>
    <property type="molecule type" value="Genomic_DNA"/>
</dbReference>
<feature type="transmembrane region" description="Helical" evidence="1">
    <location>
        <begin position="6"/>
        <end position="27"/>
    </location>
</feature>
<evidence type="ECO:0000256" key="1">
    <source>
        <dbReference type="SAM" id="Phobius"/>
    </source>
</evidence>
<evidence type="ECO:0000313" key="3">
    <source>
        <dbReference type="Proteomes" id="UP001445076"/>
    </source>
</evidence>
<accession>A0AAW0W9Y9</accession>
<evidence type="ECO:0000313" key="2">
    <source>
        <dbReference type="EMBL" id="KAK8726665.1"/>
    </source>
</evidence>
<dbReference type="AlphaFoldDB" id="A0AAW0W9Y9"/>
<name>A0AAW0W9Y9_CHEQU</name>
<protein>
    <submittedName>
        <fullName evidence="2">Uncharacterized protein</fullName>
    </submittedName>
</protein>
<reference evidence="2 3" key="1">
    <citation type="journal article" date="2024" name="BMC Genomics">
        <title>Genome assembly of redclaw crayfish (Cherax quadricarinatus) provides insights into its immune adaptation and hypoxia tolerance.</title>
        <authorList>
            <person name="Liu Z."/>
            <person name="Zheng J."/>
            <person name="Li H."/>
            <person name="Fang K."/>
            <person name="Wang S."/>
            <person name="He J."/>
            <person name="Zhou D."/>
            <person name="Weng S."/>
            <person name="Chi M."/>
            <person name="Gu Z."/>
            <person name="He J."/>
            <person name="Li F."/>
            <person name="Wang M."/>
        </authorList>
    </citation>
    <scope>NUCLEOTIDE SEQUENCE [LARGE SCALE GENOMIC DNA]</scope>
    <source>
        <strain evidence="2">ZL_2023a</strain>
    </source>
</reference>
<keyword evidence="1" id="KW-0472">Membrane</keyword>
<keyword evidence="3" id="KW-1185">Reference proteome</keyword>
<dbReference type="Proteomes" id="UP001445076">
    <property type="component" value="Unassembled WGS sequence"/>
</dbReference>
<proteinExistence type="predicted"/>
<sequence length="111" mass="12950">MDRIDAVEISLILSIFCVVSLWVRRFFRWFGQERMTDVVLKQDTGSEVERVILIGRDPVLQKEKTIHQSKPYQCYIKFGSVLLYAAVSNDALSFFQMNLFTPELREKGKSQ</sequence>
<keyword evidence="1" id="KW-0812">Transmembrane</keyword>